<reference evidence="1" key="1">
    <citation type="submission" date="2006-10" db="EMBL/GenBank/DDBJ databases">
        <authorList>
            <person name="Amadeo P."/>
            <person name="Zhao Q."/>
            <person name="Wortman J."/>
            <person name="Fraser-Liggett C."/>
            <person name="Carlton J."/>
        </authorList>
    </citation>
    <scope>NUCLEOTIDE SEQUENCE</scope>
    <source>
        <strain evidence="1">G3</strain>
    </source>
</reference>
<dbReference type="InParanoid" id="A2DRW3"/>
<dbReference type="EMBL" id="DS113237">
    <property type="protein sequence ID" value="EAY16910.1"/>
    <property type="molecule type" value="Genomic_DNA"/>
</dbReference>
<proteinExistence type="predicted"/>
<protein>
    <submittedName>
        <fullName evidence="1">Uncharacterized protein</fullName>
    </submittedName>
</protein>
<dbReference type="VEuPathDB" id="TrichDB:TVAG_150610"/>
<accession>A2DRW3</accession>
<evidence type="ECO:0000313" key="1">
    <source>
        <dbReference type="EMBL" id="EAY16910.1"/>
    </source>
</evidence>
<dbReference type="Proteomes" id="UP000001542">
    <property type="component" value="Unassembled WGS sequence"/>
</dbReference>
<organism evidence="1 2">
    <name type="scientific">Trichomonas vaginalis (strain ATCC PRA-98 / G3)</name>
    <dbReference type="NCBI Taxonomy" id="412133"/>
    <lineage>
        <taxon>Eukaryota</taxon>
        <taxon>Metamonada</taxon>
        <taxon>Parabasalia</taxon>
        <taxon>Trichomonadida</taxon>
        <taxon>Trichomonadidae</taxon>
        <taxon>Trichomonas</taxon>
    </lineage>
</organism>
<dbReference type="VEuPathDB" id="TrichDB:TVAGG3_0978530"/>
<dbReference type="KEGG" id="tva:4774922"/>
<dbReference type="RefSeq" id="XP_001329133.1">
    <property type="nucleotide sequence ID" value="XM_001329098.1"/>
</dbReference>
<gene>
    <name evidence="1" type="ORF">TVAG_150610</name>
</gene>
<name>A2DRW3_TRIV3</name>
<sequence>MEKGMNENPELNEEKRRKKQQHKLDTAVIIQYQEKGCPNIVQSRFLKEIAKLVHKDNNPRLFSLMSYPKQRDTLAWNKALNFCVAFLRRYKMEETLKTIRAEGGNIPKETGFAKSSDLERFYKRLKITTIAISDKQFPQRLKEFNEDVRKAVISNTKIDTTKKQSRPDDDEMWA</sequence>
<evidence type="ECO:0000313" key="2">
    <source>
        <dbReference type="Proteomes" id="UP000001542"/>
    </source>
</evidence>
<dbReference type="AlphaFoldDB" id="A2DRW3"/>
<reference evidence="1" key="2">
    <citation type="journal article" date="2007" name="Science">
        <title>Draft genome sequence of the sexually transmitted pathogen Trichomonas vaginalis.</title>
        <authorList>
            <person name="Carlton J.M."/>
            <person name="Hirt R.P."/>
            <person name="Silva J.C."/>
            <person name="Delcher A.L."/>
            <person name="Schatz M."/>
            <person name="Zhao Q."/>
            <person name="Wortman J.R."/>
            <person name="Bidwell S.L."/>
            <person name="Alsmark U.C.M."/>
            <person name="Besteiro S."/>
            <person name="Sicheritz-Ponten T."/>
            <person name="Noel C.J."/>
            <person name="Dacks J.B."/>
            <person name="Foster P.G."/>
            <person name="Simillion C."/>
            <person name="Van de Peer Y."/>
            <person name="Miranda-Saavedra D."/>
            <person name="Barton G.J."/>
            <person name="Westrop G.D."/>
            <person name="Mueller S."/>
            <person name="Dessi D."/>
            <person name="Fiori P.L."/>
            <person name="Ren Q."/>
            <person name="Paulsen I."/>
            <person name="Zhang H."/>
            <person name="Bastida-Corcuera F.D."/>
            <person name="Simoes-Barbosa A."/>
            <person name="Brown M.T."/>
            <person name="Hayes R.D."/>
            <person name="Mukherjee M."/>
            <person name="Okumura C.Y."/>
            <person name="Schneider R."/>
            <person name="Smith A.J."/>
            <person name="Vanacova S."/>
            <person name="Villalvazo M."/>
            <person name="Haas B.J."/>
            <person name="Pertea M."/>
            <person name="Feldblyum T.V."/>
            <person name="Utterback T.R."/>
            <person name="Shu C.L."/>
            <person name="Osoegawa K."/>
            <person name="de Jong P.J."/>
            <person name="Hrdy I."/>
            <person name="Horvathova L."/>
            <person name="Zubacova Z."/>
            <person name="Dolezal P."/>
            <person name="Malik S.B."/>
            <person name="Logsdon J.M. Jr."/>
            <person name="Henze K."/>
            <person name="Gupta A."/>
            <person name="Wang C.C."/>
            <person name="Dunne R.L."/>
            <person name="Upcroft J.A."/>
            <person name="Upcroft P."/>
            <person name="White O."/>
            <person name="Salzberg S.L."/>
            <person name="Tang P."/>
            <person name="Chiu C.-H."/>
            <person name="Lee Y.-S."/>
            <person name="Embley T.M."/>
            <person name="Coombs G.H."/>
            <person name="Mottram J.C."/>
            <person name="Tachezy J."/>
            <person name="Fraser-Liggett C.M."/>
            <person name="Johnson P.J."/>
        </authorList>
    </citation>
    <scope>NUCLEOTIDE SEQUENCE [LARGE SCALE GENOMIC DNA]</scope>
    <source>
        <strain evidence="1">G3</strain>
    </source>
</reference>
<keyword evidence="2" id="KW-1185">Reference proteome</keyword>